<dbReference type="EMBL" id="JAVFWL010000006">
    <property type="protein sequence ID" value="KAK6760246.1"/>
    <property type="molecule type" value="Genomic_DNA"/>
</dbReference>
<proteinExistence type="predicted"/>
<feature type="transmembrane region" description="Helical" evidence="11">
    <location>
        <begin position="228"/>
        <end position="248"/>
    </location>
</feature>
<keyword evidence="3" id="KW-0479">Metal-binding</keyword>
<dbReference type="Gene3D" id="3.30.40.10">
    <property type="entry name" value="Zinc/RING finger domain, C3HC4 (zinc finger)"/>
    <property type="match status" value="1"/>
</dbReference>
<keyword evidence="4 9" id="KW-0863">Zinc-finger</keyword>
<feature type="transmembrane region" description="Helical" evidence="11">
    <location>
        <begin position="140"/>
        <end position="160"/>
    </location>
</feature>
<evidence type="ECO:0000256" key="7">
    <source>
        <dbReference type="ARBA" id="ARBA00022989"/>
    </source>
</evidence>
<protein>
    <recommendedName>
        <fullName evidence="12">RING-type domain-containing protein</fullName>
    </recommendedName>
</protein>
<evidence type="ECO:0000256" key="11">
    <source>
        <dbReference type="SAM" id="Phobius"/>
    </source>
</evidence>
<dbReference type="Proteomes" id="UP001303046">
    <property type="component" value="Unassembled WGS sequence"/>
</dbReference>
<keyword evidence="6" id="KW-0862">Zinc</keyword>
<comment type="subcellular location">
    <subcellularLocation>
        <location evidence="1">Membrane</location>
        <topology evidence="1">Multi-pass membrane protein</topology>
    </subcellularLocation>
</comment>
<evidence type="ECO:0000313" key="13">
    <source>
        <dbReference type="EMBL" id="KAK6760246.1"/>
    </source>
</evidence>
<evidence type="ECO:0000256" key="2">
    <source>
        <dbReference type="ARBA" id="ARBA00022692"/>
    </source>
</evidence>
<feature type="transmembrane region" description="Helical" evidence="11">
    <location>
        <begin position="195"/>
        <end position="216"/>
    </location>
</feature>
<dbReference type="PROSITE" id="PS00518">
    <property type="entry name" value="ZF_RING_1"/>
    <property type="match status" value="1"/>
</dbReference>
<evidence type="ECO:0000256" key="6">
    <source>
        <dbReference type="ARBA" id="ARBA00022833"/>
    </source>
</evidence>
<dbReference type="InterPro" id="IPR001841">
    <property type="entry name" value="Znf_RING"/>
</dbReference>
<evidence type="ECO:0000259" key="12">
    <source>
        <dbReference type="PROSITE" id="PS50089"/>
    </source>
</evidence>
<evidence type="ECO:0000256" key="10">
    <source>
        <dbReference type="SAM" id="MobiDB-lite"/>
    </source>
</evidence>
<dbReference type="SUPFAM" id="SSF57850">
    <property type="entry name" value="RING/U-box"/>
    <property type="match status" value="1"/>
</dbReference>
<feature type="domain" description="RING-type" evidence="12">
    <location>
        <begin position="364"/>
        <end position="402"/>
    </location>
</feature>
<evidence type="ECO:0000256" key="3">
    <source>
        <dbReference type="ARBA" id="ARBA00022723"/>
    </source>
</evidence>
<dbReference type="InterPro" id="IPR044235">
    <property type="entry name" value="RNFT1/2"/>
</dbReference>
<keyword evidence="8 11" id="KW-0472">Membrane</keyword>
<feature type="region of interest" description="Disordered" evidence="10">
    <location>
        <begin position="53"/>
        <end position="77"/>
    </location>
</feature>
<gene>
    <name evidence="13" type="primary">Necator_chrX.g21814</name>
    <name evidence="13" type="ORF">RB195_021653</name>
</gene>
<keyword evidence="5" id="KW-0833">Ubl conjugation pathway</keyword>
<dbReference type="PROSITE" id="PS50089">
    <property type="entry name" value="ZF_RING_2"/>
    <property type="match status" value="1"/>
</dbReference>
<keyword evidence="14" id="KW-1185">Reference proteome</keyword>
<accession>A0ABR1EE64</accession>
<dbReference type="SMART" id="SM00184">
    <property type="entry name" value="RING"/>
    <property type="match status" value="1"/>
</dbReference>
<reference evidence="13 14" key="1">
    <citation type="submission" date="2023-08" db="EMBL/GenBank/DDBJ databases">
        <title>A Necator americanus chromosomal reference genome.</title>
        <authorList>
            <person name="Ilik V."/>
            <person name="Petrzelkova K.J."/>
            <person name="Pardy F."/>
            <person name="Fuh T."/>
            <person name="Niatou-Singa F.S."/>
            <person name="Gouil Q."/>
            <person name="Baker L."/>
            <person name="Ritchie M.E."/>
            <person name="Jex A.R."/>
            <person name="Gazzola D."/>
            <person name="Li H."/>
            <person name="Toshio Fujiwara R."/>
            <person name="Zhan B."/>
            <person name="Aroian R.V."/>
            <person name="Pafco B."/>
            <person name="Schwarz E.M."/>
        </authorList>
    </citation>
    <scope>NUCLEOTIDE SEQUENCE [LARGE SCALE GENOMIC DNA]</scope>
    <source>
        <strain evidence="13 14">Aroian</strain>
        <tissue evidence="13">Whole animal</tissue>
    </source>
</reference>
<dbReference type="PANTHER" id="PTHR15860:SF0">
    <property type="entry name" value="LP20373P"/>
    <property type="match status" value="1"/>
</dbReference>
<feature type="transmembrane region" description="Helical" evidence="11">
    <location>
        <begin position="166"/>
        <end position="183"/>
    </location>
</feature>
<evidence type="ECO:0000256" key="1">
    <source>
        <dbReference type="ARBA" id="ARBA00004141"/>
    </source>
</evidence>
<evidence type="ECO:0000313" key="14">
    <source>
        <dbReference type="Proteomes" id="UP001303046"/>
    </source>
</evidence>
<dbReference type="Pfam" id="PF13639">
    <property type="entry name" value="zf-RING_2"/>
    <property type="match status" value="1"/>
</dbReference>
<keyword evidence="7 11" id="KW-1133">Transmembrane helix</keyword>
<organism evidence="13 14">
    <name type="scientific">Necator americanus</name>
    <name type="common">Human hookworm</name>
    <dbReference type="NCBI Taxonomy" id="51031"/>
    <lineage>
        <taxon>Eukaryota</taxon>
        <taxon>Metazoa</taxon>
        <taxon>Ecdysozoa</taxon>
        <taxon>Nematoda</taxon>
        <taxon>Chromadorea</taxon>
        <taxon>Rhabditida</taxon>
        <taxon>Rhabditina</taxon>
        <taxon>Rhabditomorpha</taxon>
        <taxon>Strongyloidea</taxon>
        <taxon>Ancylostomatidae</taxon>
        <taxon>Bunostominae</taxon>
        <taxon>Necator</taxon>
    </lineage>
</organism>
<sequence>MEQDTPHLAPSSSFLADQEHYELQQRVEAAASHVLMNYDRIMNLPDVRVDIESSENASGDHDQSSQSTSAGNRDQGDDNVENWCNIRDHFFNCNRGLILKFLISGGARSSQSVREAADRLRGEYVRLQQTINQNQDAQTLCTMVAAIVPFVLLFIFKMVFDNFLSIFRIVTAVGSFITVDSRVQQLFTAARPSKSLRITSVLVFVVLFYFTSGLYIYDDGFEMTKALLLRYAGVVYHSFFFTLFVLIITDTFVKMVVCGSKMIVSLSGLSMGMKRKINQFLEYTSQMYRCVIPAPQWVHYFLGAEVVGFTFYTNSILLFLYGILKVRELWVLAQLTIKCAARMVYSTPYGVTPSREEVGKELMCSICHGDFSSPTKLSCSHIFCVSCIDTWLESENTCPMCRAVVEKKDNSWKSGATSKGIRLC</sequence>
<evidence type="ECO:0000256" key="8">
    <source>
        <dbReference type="ARBA" id="ARBA00023136"/>
    </source>
</evidence>
<dbReference type="InterPro" id="IPR017907">
    <property type="entry name" value="Znf_RING_CS"/>
</dbReference>
<evidence type="ECO:0000256" key="5">
    <source>
        <dbReference type="ARBA" id="ARBA00022786"/>
    </source>
</evidence>
<dbReference type="InterPro" id="IPR013083">
    <property type="entry name" value="Znf_RING/FYVE/PHD"/>
</dbReference>
<name>A0ABR1EE64_NECAM</name>
<dbReference type="PANTHER" id="PTHR15860">
    <property type="entry name" value="UNCHARACTERIZED RING FINGER-CONTAINING PROTEIN"/>
    <property type="match status" value="1"/>
</dbReference>
<evidence type="ECO:0000256" key="9">
    <source>
        <dbReference type="PROSITE-ProRule" id="PRU00175"/>
    </source>
</evidence>
<feature type="transmembrane region" description="Helical" evidence="11">
    <location>
        <begin position="297"/>
        <end position="324"/>
    </location>
</feature>
<evidence type="ECO:0000256" key="4">
    <source>
        <dbReference type="ARBA" id="ARBA00022771"/>
    </source>
</evidence>
<keyword evidence="2 11" id="KW-0812">Transmembrane</keyword>
<comment type="caution">
    <text evidence="13">The sequence shown here is derived from an EMBL/GenBank/DDBJ whole genome shotgun (WGS) entry which is preliminary data.</text>
</comment>